<comment type="caution">
    <text evidence="3">The sequence shown here is derived from an EMBL/GenBank/DDBJ whole genome shotgun (WGS) entry which is preliminary data.</text>
</comment>
<evidence type="ECO:0000313" key="3">
    <source>
        <dbReference type="EMBL" id="SPC19157.1"/>
    </source>
</evidence>
<feature type="transmembrane region" description="Helical" evidence="1">
    <location>
        <begin position="188"/>
        <end position="209"/>
    </location>
</feature>
<geneLocation type="plasmid" evidence="4">
    <name>co2235_mp</name>
</geneLocation>
<feature type="transmembrane region" description="Helical" evidence="1">
    <location>
        <begin position="67"/>
        <end position="84"/>
    </location>
</feature>
<keyword evidence="1" id="KW-0812">Transmembrane</keyword>
<protein>
    <submittedName>
        <fullName evidence="3">Fatty acid desaturase</fullName>
    </submittedName>
</protein>
<feature type="domain" description="Fatty acid desaturase" evidence="2">
    <location>
        <begin position="92"/>
        <end position="320"/>
    </location>
</feature>
<sequence>MVHRKCAARAGRHIVIGNRSFRPNGSGPYALASIPRNAPRAMANYLDDRQRSELAQAARHWLWRTELPTWLLIVAVYGAWFGVATHASRLGLPLACVLLTLCTTWYLSLQHELMHGHPTRLPWLNALLGAAPLGVWLPYGLYRRWHLQHHEAELTHPGGDPESYFLYAADWHASGPLARRLYAVRNTLAGRVLLQPAFSILAIGADAWGKLRAGDWRDAPMWLAHLLALGVLLAWLHAYCGMPAWLVLAGVAYPALSLSAIRSFHEHRATATQAARSVINDAGLAWRLLFLNNNYHLVHHDLPSVPWFALGRVYRRRAGDYLARNGGFLVRGYGEWLVRYALRAAAPVAHPLFHGPSDGQHYAARPYGEA</sequence>
<organism evidence="3 4">
    <name type="scientific">Cupriavidus oxalaticus</name>
    <dbReference type="NCBI Taxonomy" id="96344"/>
    <lineage>
        <taxon>Bacteria</taxon>
        <taxon>Pseudomonadati</taxon>
        <taxon>Pseudomonadota</taxon>
        <taxon>Betaproteobacteria</taxon>
        <taxon>Burkholderiales</taxon>
        <taxon>Burkholderiaceae</taxon>
        <taxon>Cupriavidus</taxon>
    </lineage>
</organism>
<gene>
    <name evidence="3" type="ORF">CO2235_MP120006</name>
</gene>
<feature type="transmembrane region" description="Helical" evidence="1">
    <location>
        <begin position="121"/>
        <end position="139"/>
    </location>
</feature>
<accession>A0A976BGX3</accession>
<keyword evidence="1" id="KW-1133">Transmembrane helix</keyword>
<proteinExistence type="predicted"/>
<dbReference type="Proteomes" id="UP000256862">
    <property type="component" value="Plasmid CO2235_mp"/>
</dbReference>
<dbReference type="Pfam" id="PF00487">
    <property type="entry name" value="FA_desaturase"/>
    <property type="match status" value="1"/>
</dbReference>
<reference evidence="3 4" key="1">
    <citation type="submission" date="2018-01" db="EMBL/GenBank/DDBJ databases">
        <authorList>
            <person name="Clerissi C."/>
        </authorList>
    </citation>
    <scope>NUCLEOTIDE SEQUENCE [LARGE SCALE GENOMIC DNA]</scope>
    <source>
        <strain evidence="3">Cupriavidus oxalaticus LMG 2235</strain>
        <plasmid evidence="4">co2235_mp</plasmid>
    </source>
</reference>
<dbReference type="InterPro" id="IPR005804">
    <property type="entry name" value="FA_desaturase_dom"/>
</dbReference>
<evidence type="ECO:0000259" key="2">
    <source>
        <dbReference type="Pfam" id="PF00487"/>
    </source>
</evidence>
<feature type="transmembrane region" description="Helical" evidence="1">
    <location>
        <begin position="221"/>
        <end position="238"/>
    </location>
</feature>
<evidence type="ECO:0000313" key="4">
    <source>
        <dbReference type="Proteomes" id="UP000256862"/>
    </source>
</evidence>
<dbReference type="GO" id="GO:0006629">
    <property type="term" value="P:lipid metabolic process"/>
    <property type="evidence" value="ECO:0007669"/>
    <property type="project" value="InterPro"/>
</dbReference>
<name>A0A976BGX3_9BURK</name>
<dbReference type="AlphaFoldDB" id="A0A976BGX3"/>
<dbReference type="EMBL" id="OGUS01000135">
    <property type="protein sequence ID" value="SPC19157.1"/>
    <property type="molecule type" value="Genomic_DNA"/>
</dbReference>
<keyword evidence="1" id="KW-0472">Membrane</keyword>
<evidence type="ECO:0000256" key="1">
    <source>
        <dbReference type="SAM" id="Phobius"/>
    </source>
</evidence>
<feature type="transmembrane region" description="Helical" evidence="1">
    <location>
        <begin position="244"/>
        <end position="261"/>
    </location>
</feature>
<feature type="transmembrane region" description="Helical" evidence="1">
    <location>
        <begin position="90"/>
        <end position="109"/>
    </location>
</feature>